<dbReference type="PROSITE" id="PS51257">
    <property type="entry name" value="PROKAR_LIPOPROTEIN"/>
    <property type="match status" value="1"/>
</dbReference>
<evidence type="ECO:0000313" key="3">
    <source>
        <dbReference type="EMBL" id="GAA3730023.1"/>
    </source>
</evidence>
<evidence type="ECO:0000256" key="2">
    <source>
        <dbReference type="SAM" id="SignalP"/>
    </source>
</evidence>
<comment type="caution">
    <text evidence="3">The sequence shown here is derived from an EMBL/GenBank/DDBJ whole genome shotgun (WGS) entry which is preliminary data.</text>
</comment>
<protein>
    <recommendedName>
        <fullName evidence="5">BIG2 domain-containing protein</fullName>
    </recommendedName>
</protein>
<gene>
    <name evidence="3" type="ORF">GCM10022422_10310</name>
</gene>
<feature type="chain" id="PRO_5045864197" description="BIG2 domain-containing protein" evidence="2">
    <location>
        <begin position="24"/>
        <end position="272"/>
    </location>
</feature>
<keyword evidence="2" id="KW-0732">Signal</keyword>
<dbReference type="RefSeq" id="WP_278022581.1">
    <property type="nucleotide sequence ID" value="NZ_BAABDT010000001.1"/>
</dbReference>
<keyword evidence="4" id="KW-1185">Reference proteome</keyword>
<sequence>MKNLKTYFSILIISLATSTIFFACSNEDSQQQTSSSTKKEAVNKTATTNKSALVKTVCNVNGPTIVNINTPITYTYTNDSGTPANVTWVANPANLITINGSGSTITATFAAGFVSGSITATGFDGTALICASKLDITKQVSTCCTPILSASYICRGSGPSAGGAVDIFLPAGCNIDWSAISKIDVSFTNDDEDNNDSNNNNTRFTTTSPSDLYNKSKGTLTYPYNVNNNKIRLSFTNPQCVSVFFTATFYFNNGCPPVTATVETLGPLETSE</sequence>
<dbReference type="EMBL" id="BAABDT010000001">
    <property type="protein sequence ID" value="GAA3730023.1"/>
    <property type="molecule type" value="Genomic_DNA"/>
</dbReference>
<dbReference type="Proteomes" id="UP001501367">
    <property type="component" value="Unassembled WGS sequence"/>
</dbReference>
<feature type="compositionally biased region" description="Low complexity" evidence="1">
    <location>
        <begin position="196"/>
        <end position="207"/>
    </location>
</feature>
<organism evidence="3 4">
    <name type="scientific">Flavobacterium ginsengisoli</name>
    <dbReference type="NCBI Taxonomy" id="871694"/>
    <lineage>
        <taxon>Bacteria</taxon>
        <taxon>Pseudomonadati</taxon>
        <taxon>Bacteroidota</taxon>
        <taxon>Flavobacteriia</taxon>
        <taxon>Flavobacteriales</taxon>
        <taxon>Flavobacteriaceae</taxon>
        <taxon>Flavobacterium</taxon>
    </lineage>
</organism>
<feature type="signal peptide" evidence="2">
    <location>
        <begin position="1"/>
        <end position="23"/>
    </location>
</feature>
<evidence type="ECO:0000256" key="1">
    <source>
        <dbReference type="SAM" id="MobiDB-lite"/>
    </source>
</evidence>
<feature type="region of interest" description="Disordered" evidence="1">
    <location>
        <begin position="189"/>
        <end position="210"/>
    </location>
</feature>
<accession>A0ABP7F2B1</accession>
<proteinExistence type="predicted"/>
<reference evidence="4" key="1">
    <citation type="journal article" date="2019" name="Int. J. Syst. Evol. Microbiol.">
        <title>The Global Catalogue of Microorganisms (GCM) 10K type strain sequencing project: providing services to taxonomists for standard genome sequencing and annotation.</title>
        <authorList>
            <consortium name="The Broad Institute Genomics Platform"/>
            <consortium name="The Broad Institute Genome Sequencing Center for Infectious Disease"/>
            <person name="Wu L."/>
            <person name="Ma J."/>
        </authorList>
    </citation>
    <scope>NUCLEOTIDE SEQUENCE [LARGE SCALE GENOMIC DNA]</scope>
    <source>
        <strain evidence="4">JCM 17336</strain>
    </source>
</reference>
<name>A0ABP7F2B1_9FLAO</name>
<evidence type="ECO:0008006" key="5">
    <source>
        <dbReference type="Google" id="ProtNLM"/>
    </source>
</evidence>
<evidence type="ECO:0000313" key="4">
    <source>
        <dbReference type="Proteomes" id="UP001501367"/>
    </source>
</evidence>